<dbReference type="EMBL" id="LFMY01000001">
    <property type="protein sequence ID" value="OKL64494.1"/>
    <property type="molecule type" value="Genomic_DNA"/>
</dbReference>
<dbReference type="PANTHER" id="PTHR38645:SF1">
    <property type="entry name" value="YALI0F12243P"/>
    <property type="match status" value="1"/>
</dbReference>
<dbReference type="OrthoDB" id="21418at2759"/>
<dbReference type="PANTHER" id="PTHR38645">
    <property type="entry name" value="CHROMOSOME 9, WHOLE GENOME SHOTGUN SEQUENCE"/>
    <property type="match status" value="1"/>
</dbReference>
<name>A0A225B1A7_TALAT</name>
<feature type="compositionally biased region" description="Basic and acidic residues" evidence="1">
    <location>
        <begin position="112"/>
        <end position="138"/>
    </location>
</feature>
<evidence type="ECO:0000256" key="1">
    <source>
        <dbReference type="SAM" id="MobiDB-lite"/>
    </source>
</evidence>
<proteinExistence type="predicted"/>
<feature type="region of interest" description="Disordered" evidence="1">
    <location>
        <begin position="1"/>
        <end position="21"/>
    </location>
</feature>
<keyword evidence="3" id="KW-1185">Reference proteome</keyword>
<accession>A0A225B1A7</accession>
<dbReference type="Proteomes" id="UP000214365">
    <property type="component" value="Unassembled WGS sequence"/>
</dbReference>
<sequence length="265" mass="29018">MDSMRSLNTSLPSSTSFSQPPEQLLQSFKAAALSVTNLYKSAITDQAQAKQLGYQEAIQDLLQFLDRKNLGLGDGEGWQVRQWATERLDGVPVNSESDDEDKPVVSSSPAVNRKEQSRENDQSRRNSESTSLRADHTSSEQQPPVSREQPETSQSTTTSDMFPKAPVFTFTAGPAFPPIPQDVDMQTSDNMPMTPTSQDETTGVGISVLPRTARTSGRLSSSNRRTSANGTVLGSKRKVQFPDFFDLSGLNGREFFGGGKRGRFT</sequence>
<gene>
    <name evidence="2" type="ORF">UA08_00603</name>
</gene>
<reference evidence="2 3" key="1">
    <citation type="submission" date="2015-06" db="EMBL/GenBank/DDBJ databases">
        <title>Talaromyces atroroseus IBT 11181 draft genome.</title>
        <authorList>
            <person name="Rasmussen K.B."/>
            <person name="Rasmussen S."/>
            <person name="Petersen B."/>
            <person name="Sicheritz-Ponten T."/>
            <person name="Mortensen U.H."/>
            <person name="Thrane U."/>
        </authorList>
    </citation>
    <scope>NUCLEOTIDE SEQUENCE [LARGE SCALE GENOMIC DNA]</scope>
    <source>
        <strain evidence="2 3">IBT 11181</strain>
    </source>
</reference>
<comment type="caution">
    <text evidence="2">The sequence shown here is derived from an EMBL/GenBank/DDBJ whole genome shotgun (WGS) entry which is preliminary data.</text>
</comment>
<dbReference type="GeneID" id="31000358"/>
<protein>
    <submittedName>
        <fullName evidence="2">Uncharacterized protein</fullName>
    </submittedName>
</protein>
<dbReference type="RefSeq" id="XP_020124615.1">
    <property type="nucleotide sequence ID" value="XM_020260428.1"/>
</dbReference>
<dbReference type="AlphaFoldDB" id="A0A225B1A7"/>
<organism evidence="2 3">
    <name type="scientific">Talaromyces atroroseus</name>
    <dbReference type="NCBI Taxonomy" id="1441469"/>
    <lineage>
        <taxon>Eukaryota</taxon>
        <taxon>Fungi</taxon>
        <taxon>Dikarya</taxon>
        <taxon>Ascomycota</taxon>
        <taxon>Pezizomycotina</taxon>
        <taxon>Eurotiomycetes</taxon>
        <taxon>Eurotiomycetidae</taxon>
        <taxon>Eurotiales</taxon>
        <taxon>Trichocomaceae</taxon>
        <taxon>Talaromyces</taxon>
        <taxon>Talaromyces sect. Trachyspermi</taxon>
    </lineage>
</organism>
<feature type="region of interest" description="Disordered" evidence="1">
    <location>
        <begin position="89"/>
        <end position="169"/>
    </location>
</feature>
<evidence type="ECO:0000313" key="3">
    <source>
        <dbReference type="Proteomes" id="UP000214365"/>
    </source>
</evidence>
<evidence type="ECO:0000313" key="2">
    <source>
        <dbReference type="EMBL" id="OKL64494.1"/>
    </source>
</evidence>